<feature type="compositionally biased region" description="Low complexity" evidence="1">
    <location>
        <begin position="49"/>
        <end position="64"/>
    </location>
</feature>
<keyword evidence="4" id="KW-1185">Reference proteome</keyword>
<evidence type="ECO:0000313" key="3">
    <source>
        <dbReference type="EMBL" id="TFK16532.1"/>
    </source>
</evidence>
<protein>
    <recommendedName>
        <fullName evidence="2">Retrovirus-related Pol polyprotein from transposon TNT 1-94-like beta-barrel domain-containing protein</fullName>
    </recommendedName>
</protein>
<dbReference type="Proteomes" id="UP000307440">
    <property type="component" value="Unassembled WGS sequence"/>
</dbReference>
<feature type="non-terminal residue" evidence="3">
    <location>
        <position position="165"/>
    </location>
</feature>
<accession>A0A5C3K9I3</accession>
<reference evidence="3 4" key="1">
    <citation type="journal article" date="2019" name="Nat. Ecol. Evol.">
        <title>Megaphylogeny resolves global patterns of mushroom evolution.</title>
        <authorList>
            <person name="Varga T."/>
            <person name="Krizsan K."/>
            <person name="Foldi C."/>
            <person name="Dima B."/>
            <person name="Sanchez-Garcia M."/>
            <person name="Sanchez-Ramirez S."/>
            <person name="Szollosi G.J."/>
            <person name="Szarkandi J.G."/>
            <person name="Papp V."/>
            <person name="Albert L."/>
            <person name="Andreopoulos W."/>
            <person name="Angelini C."/>
            <person name="Antonin V."/>
            <person name="Barry K.W."/>
            <person name="Bougher N.L."/>
            <person name="Buchanan P."/>
            <person name="Buyck B."/>
            <person name="Bense V."/>
            <person name="Catcheside P."/>
            <person name="Chovatia M."/>
            <person name="Cooper J."/>
            <person name="Damon W."/>
            <person name="Desjardin D."/>
            <person name="Finy P."/>
            <person name="Geml J."/>
            <person name="Haridas S."/>
            <person name="Hughes K."/>
            <person name="Justo A."/>
            <person name="Karasinski D."/>
            <person name="Kautmanova I."/>
            <person name="Kiss B."/>
            <person name="Kocsube S."/>
            <person name="Kotiranta H."/>
            <person name="LaButti K.M."/>
            <person name="Lechner B.E."/>
            <person name="Liimatainen K."/>
            <person name="Lipzen A."/>
            <person name="Lukacs Z."/>
            <person name="Mihaltcheva S."/>
            <person name="Morgado L.N."/>
            <person name="Niskanen T."/>
            <person name="Noordeloos M.E."/>
            <person name="Ohm R.A."/>
            <person name="Ortiz-Santana B."/>
            <person name="Ovrebo C."/>
            <person name="Racz N."/>
            <person name="Riley R."/>
            <person name="Savchenko A."/>
            <person name="Shiryaev A."/>
            <person name="Soop K."/>
            <person name="Spirin V."/>
            <person name="Szebenyi C."/>
            <person name="Tomsovsky M."/>
            <person name="Tulloss R.E."/>
            <person name="Uehling J."/>
            <person name="Grigoriev I.V."/>
            <person name="Vagvolgyi C."/>
            <person name="Papp T."/>
            <person name="Martin F.M."/>
            <person name="Miettinen O."/>
            <person name="Hibbett D.S."/>
            <person name="Nagy L.G."/>
        </authorList>
    </citation>
    <scope>NUCLEOTIDE SEQUENCE [LARGE SCALE GENOMIC DNA]</scope>
    <source>
        <strain evidence="3 4">CBS 121175</strain>
    </source>
</reference>
<dbReference type="Pfam" id="PF22936">
    <property type="entry name" value="Pol_BBD"/>
    <property type="match status" value="1"/>
</dbReference>
<evidence type="ECO:0000259" key="2">
    <source>
        <dbReference type="Pfam" id="PF22936"/>
    </source>
</evidence>
<evidence type="ECO:0000313" key="4">
    <source>
        <dbReference type="Proteomes" id="UP000307440"/>
    </source>
</evidence>
<sequence length="165" mass="17729">SSSSNGVPCGFCGVPGHQKDRCYAYQHAQQRAQENVTKRRSERNQRPKSSANTSSSTSSSSSASQAIVESAGSATVHPPGPSDPSQPLQLDADFHWIPDTGATAHMTSHGHWLRDYKPLHIPVHLADHSIVYTAGVGSMVFEPVLGGKKVARAIELTRVLHIPDL</sequence>
<proteinExistence type="predicted"/>
<feature type="domain" description="Retrovirus-related Pol polyprotein from transposon TNT 1-94-like beta-barrel" evidence="2">
    <location>
        <begin position="96"/>
        <end position="165"/>
    </location>
</feature>
<dbReference type="EMBL" id="ML210755">
    <property type="protein sequence ID" value="TFK16532.1"/>
    <property type="molecule type" value="Genomic_DNA"/>
</dbReference>
<evidence type="ECO:0000256" key="1">
    <source>
        <dbReference type="SAM" id="MobiDB-lite"/>
    </source>
</evidence>
<feature type="non-terminal residue" evidence="3">
    <location>
        <position position="1"/>
    </location>
</feature>
<name>A0A5C3K9I3_COPMA</name>
<dbReference type="AlphaFoldDB" id="A0A5C3K9I3"/>
<dbReference type="OrthoDB" id="5598079at2759"/>
<dbReference type="InterPro" id="IPR054722">
    <property type="entry name" value="PolX-like_BBD"/>
</dbReference>
<feature type="region of interest" description="Disordered" evidence="1">
    <location>
        <begin position="24"/>
        <end position="90"/>
    </location>
</feature>
<organism evidence="3 4">
    <name type="scientific">Coprinopsis marcescibilis</name>
    <name type="common">Agaric fungus</name>
    <name type="synonym">Psathyrella marcescibilis</name>
    <dbReference type="NCBI Taxonomy" id="230819"/>
    <lineage>
        <taxon>Eukaryota</taxon>
        <taxon>Fungi</taxon>
        <taxon>Dikarya</taxon>
        <taxon>Basidiomycota</taxon>
        <taxon>Agaricomycotina</taxon>
        <taxon>Agaricomycetes</taxon>
        <taxon>Agaricomycetidae</taxon>
        <taxon>Agaricales</taxon>
        <taxon>Agaricineae</taxon>
        <taxon>Psathyrellaceae</taxon>
        <taxon>Coprinopsis</taxon>
    </lineage>
</organism>
<gene>
    <name evidence="3" type="ORF">FA15DRAFT_548122</name>
</gene>
<dbReference type="STRING" id="230819.A0A5C3K9I3"/>
<feature type="compositionally biased region" description="Basic and acidic residues" evidence="1">
    <location>
        <begin position="36"/>
        <end position="45"/>
    </location>
</feature>